<dbReference type="Gene3D" id="3.30.50.10">
    <property type="entry name" value="Erythroid Transcription Factor GATA-1, subunit A"/>
    <property type="match status" value="1"/>
</dbReference>
<feature type="region of interest" description="Disordered" evidence="2">
    <location>
        <begin position="745"/>
        <end position="774"/>
    </location>
</feature>
<dbReference type="OrthoDB" id="515401at2759"/>
<dbReference type="PROSITE" id="PS50114">
    <property type="entry name" value="GATA_ZN_FINGER_2"/>
    <property type="match status" value="1"/>
</dbReference>
<evidence type="ECO:0000259" key="3">
    <source>
        <dbReference type="PROSITE" id="PS50114"/>
    </source>
</evidence>
<feature type="region of interest" description="Disordered" evidence="2">
    <location>
        <begin position="540"/>
        <end position="662"/>
    </location>
</feature>
<dbReference type="GO" id="GO:0008270">
    <property type="term" value="F:zinc ion binding"/>
    <property type="evidence" value="ECO:0007669"/>
    <property type="project" value="UniProtKB-KW"/>
</dbReference>
<dbReference type="GO" id="GO:0030466">
    <property type="term" value="P:silent mating-type cassette heterochromatin formation"/>
    <property type="evidence" value="ECO:0007669"/>
    <property type="project" value="TreeGrafter"/>
</dbReference>
<dbReference type="SMART" id="SM00384">
    <property type="entry name" value="AT_hook"/>
    <property type="match status" value="2"/>
</dbReference>
<dbReference type="GO" id="GO:0043565">
    <property type="term" value="F:sequence-specific DNA binding"/>
    <property type="evidence" value="ECO:0007669"/>
    <property type="project" value="InterPro"/>
</dbReference>
<dbReference type="GO" id="GO:0000183">
    <property type="term" value="P:rDNA heterochromatin formation"/>
    <property type="evidence" value="ECO:0007669"/>
    <property type="project" value="TreeGrafter"/>
</dbReference>
<feature type="compositionally biased region" description="Polar residues" evidence="2">
    <location>
        <begin position="371"/>
        <end position="384"/>
    </location>
</feature>
<sequence length="939" mass="100846">MSCPPTPNRIHHLPVRVSYYIPSSSQTYSTIFPSLQQVYIHPQSAGGDDETWGSIYLKTVVKGVLAASPELHPAYPGTSDLSLYVLDPRETYFRRARASSIHHGNSDTAGSEVWTGKGLVSWSLAEHGQGKNLIAGRLERDAAFTTVIRTQGMSALEALMAADQMGDASEESWGIDISVGLNMGLGAPGGFARARANSPAVQRRRSGSEREEREHITSAYPRQQKRASVPSTPQTFDIQEELPAHPSSSSYSHDLPFRPNHNINHASSPIEPPRARGRPVKSVSTGGRPRKISASSPGFSASIDGADPRQRPASSQRPYEIPLPSSEGSSVYDALSSIPENILARPESLTREQAQRLLASPAFIDMLGKITGTSIPTGKPNANNKRPRDGEEVEVQPPKRKRGRPTKAEKAAKEAQEAAARLAEAVKQKAEAVHGPQEDSRNPVCWNCGRTKSAIWRTKVMENGQSVRVCNACGLYWNKLGTMRPPNLWADGDDDRRSERAQSTFSEAPSEHGPAHRVDKPLARAQESFKRTLSAAVEQDARRMATRHKSRSFTSPNKHSKLGPMTSPPRGSASATKSLKQGRHTAASSPGGFAEAMHSSFESEVNEASPEDDDESPHFRARPAPHPHRLTRNPPSNTDTRTLDLPLSDDGLGSGAPHGSNEWNDEVSAFFDVEGFSMSTMVQPEIPEYSRHHHGQQVIQGSKHGAHRSNPLHVTSSSVMENEHVSTDSTLEEDTVLSQLFNRTSSIAGPGSSPSGFDFSQLPPSSPPMSVLSSDALPHSALLLSSPVKKSTPSVSGQTPSASGLTPVDGNRLPQSSSKLRHSVNVGDGQAGGNVDAQQLDFEGIQRMFNFMSHPGDVSQKNTPAGTNHTPLSTFEDPQYGALNELIDGLSGGASGMKMNVGEEVVNGGDGETSSASAVLAEGNGEDIFASFLDGGAFV</sequence>
<dbReference type="SUPFAM" id="SSF57716">
    <property type="entry name" value="Glucocorticoid receptor-like (DNA-binding domain)"/>
    <property type="match status" value="1"/>
</dbReference>
<dbReference type="GO" id="GO:0006357">
    <property type="term" value="P:regulation of transcription by RNA polymerase II"/>
    <property type="evidence" value="ECO:0007669"/>
    <property type="project" value="TreeGrafter"/>
</dbReference>
<feature type="compositionally biased region" description="Basic and acidic residues" evidence="2">
    <location>
        <begin position="206"/>
        <end position="216"/>
    </location>
</feature>
<feature type="region of interest" description="Disordered" evidence="2">
    <location>
        <begin position="191"/>
        <end position="332"/>
    </location>
</feature>
<dbReference type="AlphaFoldDB" id="A0A0D0VIE4"/>
<dbReference type="InterPro" id="IPR013088">
    <property type="entry name" value="Znf_NHR/GATA"/>
</dbReference>
<feature type="compositionally biased region" description="Low complexity" evidence="2">
    <location>
        <begin position="749"/>
        <end position="774"/>
    </location>
</feature>
<feature type="region of interest" description="Disordered" evidence="2">
    <location>
        <begin position="788"/>
        <end position="834"/>
    </location>
</feature>
<dbReference type="EMBL" id="KN847984">
    <property type="protein sequence ID" value="KIR46259.1"/>
    <property type="molecule type" value="Genomic_DNA"/>
</dbReference>
<dbReference type="HOGENOM" id="CLU_328450_0_0_1"/>
<evidence type="ECO:0000256" key="1">
    <source>
        <dbReference type="PROSITE-ProRule" id="PRU00094"/>
    </source>
</evidence>
<keyword evidence="1" id="KW-0479">Metal-binding</keyword>
<keyword evidence="1" id="KW-0862">Zinc</keyword>
<evidence type="ECO:0000313" key="4">
    <source>
        <dbReference type="EMBL" id="KIR46259.1"/>
    </source>
</evidence>
<dbReference type="InterPro" id="IPR000679">
    <property type="entry name" value="Znf_GATA"/>
</dbReference>
<dbReference type="PANTHER" id="PTHR39147:SF1">
    <property type="entry name" value="PROTEIN SPT21"/>
    <property type="match status" value="1"/>
</dbReference>
<dbReference type="CDD" id="cd00202">
    <property type="entry name" value="ZnF_GATA"/>
    <property type="match status" value="1"/>
</dbReference>
<dbReference type="InterPro" id="IPR042403">
    <property type="entry name" value="Spt21/Ams2"/>
</dbReference>
<dbReference type="PROSITE" id="PS00344">
    <property type="entry name" value="GATA_ZN_FINGER_1"/>
    <property type="match status" value="1"/>
</dbReference>
<gene>
    <name evidence="4" type="ORF">I312_04306</name>
</gene>
<name>A0A0D0VIE4_CRYGA</name>
<feature type="domain" description="GATA-type" evidence="3">
    <location>
        <begin position="445"/>
        <end position="496"/>
    </location>
</feature>
<dbReference type="PANTHER" id="PTHR39147">
    <property type="entry name" value="PROTEIN SPT21"/>
    <property type="match status" value="1"/>
</dbReference>
<dbReference type="InterPro" id="IPR017956">
    <property type="entry name" value="AT_hook_DNA-bd_motif"/>
</dbReference>
<organism evidence="4">
    <name type="scientific">Cryptococcus bacillisporus CA1280</name>
    <dbReference type="NCBI Taxonomy" id="1296109"/>
    <lineage>
        <taxon>Eukaryota</taxon>
        <taxon>Fungi</taxon>
        <taxon>Dikarya</taxon>
        <taxon>Basidiomycota</taxon>
        <taxon>Agaricomycotina</taxon>
        <taxon>Tremellomycetes</taxon>
        <taxon>Tremellales</taxon>
        <taxon>Cryptococcaceae</taxon>
        <taxon>Cryptococcus</taxon>
        <taxon>Cryptococcus gattii species complex</taxon>
    </lineage>
</organism>
<reference evidence="4" key="1">
    <citation type="submission" date="2015-01" db="EMBL/GenBank/DDBJ databases">
        <title>The Genome Sequence of Cryptococcus gattii CA1280.</title>
        <authorList>
            <consortium name="The Broad Institute Genomics Platform"/>
            <person name="Cuomo C."/>
            <person name="Litvintseva A."/>
            <person name="Chen Y."/>
            <person name="Heitman J."/>
            <person name="Sun S."/>
            <person name="Springer D."/>
            <person name="Dromer F."/>
            <person name="Young S."/>
            <person name="Zeng Q."/>
            <person name="Gargeya S."/>
            <person name="Abouelleil A."/>
            <person name="Alvarado L."/>
            <person name="Chapman S.B."/>
            <person name="Gainer-Dewar J."/>
            <person name="Goldberg J."/>
            <person name="Griggs A."/>
            <person name="Gujja S."/>
            <person name="Hansen M."/>
            <person name="Howarth C."/>
            <person name="Imamovic A."/>
            <person name="Larimer J."/>
            <person name="Murphy C."/>
            <person name="Naylor J."/>
            <person name="Pearson M."/>
            <person name="Priest M."/>
            <person name="Roberts A."/>
            <person name="Saif S."/>
            <person name="Shea T."/>
            <person name="Sykes S."/>
            <person name="Wortman J."/>
            <person name="Nusbaum C."/>
            <person name="Birren B."/>
        </authorList>
    </citation>
    <scope>NUCLEOTIDE SEQUENCE [LARGE SCALE GENOMIC DNA]</scope>
    <source>
        <strain evidence="4">CA1280</strain>
    </source>
</reference>
<proteinExistence type="predicted"/>
<dbReference type="SMART" id="SM00401">
    <property type="entry name" value="ZnF_GATA"/>
    <property type="match status" value="1"/>
</dbReference>
<feature type="region of interest" description="Disordered" evidence="2">
    <location>
        <begin position="485"/>
        <end position="517"/>
    </location>
</feature>
<accession>A0A0D0VIE4</accession>
<feature type="compositionally biased region" description="Basic residues" evidence="2">
    <location>
        <begin position="619"/>
        <end position="631"/>
    </location>
</feature>
<feature type="region of interest" description="Disordered" evidence="2">
    <location>
        <begin position="371"/>
        <end position="413"/>
    </location>
</feature>
<evidence type="ECO:0000256" key="2">
    <source>
        <dbReference type="SAM" id="MobiDB-lite"/>
    </source>
</evidence>
<keyword evidence="1" id="KW-0863">Zinc-finger</keyword>
<protein>
    <submittedName>
        <fullName evidence="4">Unplaced genomic scaffold supercont1.12, whole genome shotgun sequence</fullName>
    </submittedName>
</protein>